<evidence type="ECO:0000313" key="1">
    <source>
        <dbReference type="EMBL" id="KDR28889.1"/>
    </source>
</evidence>
<organism evidence="1 2">
    <name type="scientific">Caballeronia zhejiangensis</name>
    <dbReference type="NCBI Taxonomy" id="871203"/>
    <lineage>
        <taxon>Bacteria</taxon>
        <taxon>Pseudomonadati</taxon>
        <taxon>Pseudomonadota</taxon>
        <taxon>Betaproteobacteria</taxon>
        <taxon>Burkholderiales</taxon>
        <taxon>Burkholderiaceae</taxon>
        <taxon>Caballeronia</taxon>
    </lineage>
</organism>
<protein>
    <recommendedName>
        <fullName evidence="3">Helix-turn-helix domain-containing protein</fullName>
    </recommendedName>
</protein>
<dbReference type="EMBL" id="JFHD01000016">
    <property type="protein sequence ID" value="KDR28889.1"/>
    <property type="molecule type" value="Genomic_DNA"/>
</dbReference>
<evidence type="ECO:0000313" key="2">
    <source>
        <dbReference type="Proteomes" id="UP000027451"/>
    </source>
</evidence>
<evidence type="ECO:0008006" key="3">
    <source>
        <dbReference type="Google" id="ProtNLM"/>
    </source>
</evidence>
<proteinExistence type="predicted"/>
<dbReference type="Proteomes" id="UP000027451">
    <property type="component" value="Unassembled WGS sequence"/>
</dbReference>
<dbReference type="AlphaFoldDB" id="A0A656QES4"/>
<comment type="caution">
    <text evidence="1">The sequence shown here is derived from an EMBL/GenBank/DDBJ whole genome shotgun (WGS) entry which is preliminary data.</text>
</comment>
<dbReference type="RefSeq" id="WP_034472522.1">
    <property type="nucleotide sequence ID" value="NZ_JFHD01000016.1"/>
</dbReference>
<sequence length="82" mass="9136">MTSNLDEAGDGTISVAQVAGLLFVSRPHVIKLIQQGLLPLHHRDGVEMFVRTEDVLAYRKQQLTKAKEWLGSQKEENEPPGL</sequence>
<reference evidence="1 2" key="1">
    <citation type="submission" date="2014-03" db="EMBL/GenBank/DDBJ databases">
        <title>Draft Genome Sequences of Four Burkholderia Strains.</title>
        <authorList>
            <person name="Liu X.Y."/>
            <person name="Li C.X."/>
            <person name="Xu J.H."/>
        </authorList>
    </citation>
    <scope>NUCLEOTIDE SEQUENCE [LARGE SCALE GENOMIC DNA]</scope>
    <source>
        <strain evidence="1 2">OP-1</strain>
    </source>
</reference>
<accession>A0A656QES4</accession>
<gene>
    <name evidence="1" type="ORF">BG60_09270</name>
</gene>
<name>A0A656QES4_9BURK</name>
<keyword evidence="2" id="KW-1185">Reference proteome</keyword>